<keyword evidence="1" id="KW-0131">Cell cycle</keyword>
<protein>
    <recommendedName>
        <fullName evidence="1">Cyclin-dependent kinases regulatory subunit</fullName>
    </recommendedName>
</protein>
<comment type="caution">
    <text evidence="3">The sequence shown here is derived from an EMBL/GenBank/DDBJ whole genome shotgun (WGS) entry which is preliminary data.</text>
</comment>
<dbReference type="InterPro" id="IPR000789">
    <property type="entry name" value="Cyclin-dep_kinase_reg-sub"/>
</dbReference>
<dbReference type="GO" id="GO:0051301">
    <property type="term" value="P:cell division"/>
    <property type="evidence" value="ECO:0007669"/>
    <property type="project" value="UniProtKB-UniRule"/>
</dbReference>
<feature type="region of interest" description="Disordered" evidence="2">
    <location>
        <begin position="279"/>
        <end position="299"/>
    </location>
</feature>
<reference evidence="3" key="2">
    <citation type="submission" date="2021-05" db="EMBL/GenBank/DDBJ databases">
        <authorList>
            <person name="Pain A."/>
        </authorList>
    </citation>
    <scope>NUCLEOTIDE SEQUENCE</scope>
    <source>
        <strain evidence="3">1802A</strain>
    </source>
</reference>
<feature type="compositionally biased region" description="Polar residues" evidence="2">
    <location>
        <begin position="285"/>
        <end position="294"/>
    </location>
</feature>
<name>A0AAD9GK26_BABDI</name>
<dbReference type="GO" id="GO:0016538">
    <property type="term" value="F:cyclin-dependent protein serine/threonine kinase regulator activity"/>
    <property type="evidence" value="ECO:0007669"/>
    <property type="project" value="InterPro"/>
</dbReference>
<comment type="similarity">
    <text evidence="1">Belongs to the CKS family.</text>
</comment>
<dbReference type="InterPro" id="IPR036858">
    <property type="entry name" value="Cyclin-dep_kinase_reg-sub_sf"/>
</dbReference>
<dbReference type="EMBL" id="JAHBMH010000007">
    <property type="protein sequence ID" value="KAK1939865.1"/>
    <property type="molecule type" value="Genomic_DNA"/>
</dbReference>
<reference evidence="3" key="1">
    <citation type="journal article" date="2014" name="Nucleic Acids Res.">
        <title>The evolutionary dynamics of variant antigen genes in Babesia reveal a history of genomic innovation underlying host-parasite interaction.</title>
        <authorList>
            <person name="Jackson A.P."/>
            <person name="Otto T.D."/>
            <person name="Darby A."/>
            <person name="Ramaprasad A."/>
            <person name="Xia D."/>
            <person name="Echaide I.E."/>
            <person name="Farber M."/>
            <person name="Gahlot S."/>
            <person name="Gamble J."/>
            <person name="Gupta D."/>
            <person name="Gupta Y."/>
            <person name="Jackson L."/>
            <person name="Malandrin L."/>
            <person name="Malas T.B."/>
            <person name="Moussa E."/>
            <person name="Nair M."/>
            <person name="Reid A.J."/>
            <person name="Sanders M."/>
            <person name="Sharma J."/>
            <person name="Tracey A."/>
            <person name="Quail M.A."/>
            <person name="Weir W."/>
            <person name="Wastling J.M."/>
            <person name="Hall N."/>
            <person name="Willadsen P."/>
            <person name="Lingelbach K."/>
            <person name="Shiels B."/>
            <person name="Tait A."/>
            <person name="Berriman M."/>
            <person name="Allred D.R."/>
            <person name="Pain A."/>
        </authorList>
    </citation>
    <scope>NUCLEOTIDE SEQUENCE</scope>
    <source>
        <strain evidence="3">1802A</strain>
    </source>
</reference>
<dbReference type="Proteomes" id="UP001195914">
    <property type="component" value="Unassembled WGS sequence"/>
</dbReference>
<comment type="function">
    <text evidence="1">Binds to the catalytic subunit of the cyclin dependent kinases and is essential for their biological function.</text>
</comment>
<dbReference type="Pfam" id="PF01111">
    <property type="entry name" value="CKS"/>
    <property type="match status" value="1"/>
</dbReference>
<evidence type="ECO:0000313" key="4">
    <source>
        <dbReference type="Proteomes" id="UP001195914"/>
    </source>
</evidence>
<sequence>MNAAQPLLSSSLRKRNKRSYDGSANTRVCDLLDGFCKHKVDKRRDASDSLRNTERQNGANRMVIRSSHLKEDWLGLWRGPLQNPFNMYGTLPSKTRSRDKRKAFSVPPLDDFALDMSKRNADVCDIMGAKNLSELSDNVSTHCMDMVERQLRVPRSLEMQRISTILSDPKSTRSSITASTARSTIDSFRFSDSFDECILGTSPREYSKHIEVLMSNLYLMTRNGFLSGSLPEVPWSTKGQVDADFIAISLARRHGSNPCLQLFKELEAVVSMPSRHRTYKDCDVSTGSRPTQSGKYAPNKYTDTIGGPLDAQDGHTPMLGGLLQPRVKSHVVRSSGFQMKSEEDMLLWNASTECARDTIRRAGIVRRPVKYDLNDDFMVTDADDYAVLSTRFGRIIYSPKFQDDVYMYRFVILTKEAQEAVETLSRTPPKQGRSYANPVTGKRCLSEFEIVRQLGIQMSPGWEHFMYFKNAQKELVLRKRL</sequence>
<accession>A0AAD9GK26</accession>
<gene>
    <name evidence="3" type="ORF">X943_004071</name>
</gene>
<keyword evidence="1" id="KW-0132">Cell division</keyword>
<dbReference type="SMART" id="SM01084">
    <property type="entry name" value="CKS"/>
    <property type="match status" value="1"/>
</dbReference>
<proteinExistence type="inferred from homology"/>
<keyword evidence="4" id="KW-1185">Reference proteome</keyword>
<dbReference type="Gene3D" id="3.30.170.10">
    <property type="entry name" value="Cyclin-dependent kinase, regulatory subunit"/>
    <property type="match status" value="1"/>
</dbReference>
<organism evidence="3 4">
    <name type="scientific">Babesia divergens</name>
    <dbReference type="NCBI Taxonomy" id="32595"/>
    <lineage>
        <taxon>Eukaryota</taxon>
        <taxon>Sar</taxon>
        <taxon>Alveolata</taxon>
        <taxon>Apicomplexa</taxon>
        <taxon>Aconoidasida</taxon>
        <taxon>Piroplasmida</taxon>
        <taxon>Babesiidae</taxon>
        <taxon>Babesia</taxon>
    </lineage>
</organism>
<evidence type="ECO:0000313" key="3">
    <source>
        <dbReference type="EMBL" id="KAK1939865.1"/>
    </source>
</evidence>
<dbReference type="SUPFAM" id="SSF55637">
    <property type="entry name" value="Cell cycle regulatory proteins"/>
    <property type="match status" value="1"/>
</dbReference>
<evidence type="ECO:0000256" key="2">
    <source>
        <dbReference type="SAM" id="MobiDB-lite"/>
    </source>
</evidence>
<evidence type="ECO:0000256" key="1">
    <source>
        <dbReference type="RuleBase" id="RU311113"/>
    </source>
</evidence>
<dbReference type="AlphaFoldDB" id="A0AAD9GK26"/>